<dbReference type="InterPro" id="IPR026444">
    <property type="entry name" value="Secre_tail"/>
</dbReference>
<dbReference type="Gene3D" id="2.160.20.10">
    <property type="entry name" value="Single-stranded right-handed beta-helix, Pectin lyase-like"/>
    <property type="match status" value="2"/>
</dbReference>
<gene>
    <name evidence="2" type="ORF">LXM24_17975</name>
</gene>
<dbReference type="SMART" id="SM00710">
    <property type="entry name" value="PbH1"/>
    <property type="match status" value="6"/>
</dbReference>
<dbReference type="InterPro" id="IPR039448">
    <property type="entry name" value="Beta_helix"/>
</dbReference>
<dbReference type="EMBL" id="JAJTTA010000002">
    <property type="protein sequence ID" value="MCF0042001.1"/>
    <property type="molecule type" value="Genomic_DNA"/>
</dbReference>
<dbReference type="Proteomes" id="UP001139700">
    <property type="component" value="Unassembled WGS sequence"/>
</dbReference>
<proteinExistence type="predicted"/>
<comment type="caution">
    <text evidence="2">The sequence shown here is derived from an EMBL/GenBank/DDBJ whole genome shotgun (WGS) entry which is preliminary data.</text>
</comment>
<dbReference type="InterPro" id="IPR006626">
    <property type="entry name" value="PbH1"/>
</dbReference>
<feature type="domain" description="Right handed beta helix" evidence="1">
    <location>
        <begin position="159"/>
        <end position="308"/>
    </location>
</feature>
<dbReference type="Pfam" id="PF13229">
    <property type="entry name" value="Beta_helix"/>
    <property type="match status" value="1"/>
</dbReference>
<dbReference type="NCBIfam" id="TIGR04183">
    <property type="entry name" value="Por_Secre_tail"/>
    <property type="match status" value="1"/>
</dbReference>
<reference evidence="2" key="1">
    <citation type="submission" date="2021-12" db="EMBL/GenBank/DDBJ databases">
        <title>Novel species in genus Dyadobacter.</title>
        <authorList>
            <person name="Ma C."/>
        </authorList>
    </citation>
    <scope>NUCLEOTIDE SEQUENCE</scope>
    <source>
        <strain evidence="2">CY399</strain>
    </source>
</reference>
<protein>
    <submittedName>
        <fullName evidence="2">Right-handed parallel beta-helix repeat-containing protein</fullName>
    </submittedName>
</protein>
<organism evidence="2 3">
    <name type="scientific">Dyadobacter fanqingshengii</name>
    <dbReference type="NCBI Taxonomy" id="2906443"/>
    <lineage>
        <taxon>Bacteria</taxon>
        <taxon>Pseudomonadati</taxon>
        <taxon>Bacteroidota</taxon>
        <taxon>Cytophagia</taxon>
        <taxon>Cytophagales</taxon>
        <taxon>Spirosomataceae</taxon>
        <taxon>Dyadobacter</taxon>
    </lineage>
</organism>
<dbReference type="RefSeq" id="WP_234614798.1">
    <property type="nucleotide sequence ID" value="NZ_CP098806.1"/>
</dbReference>
<evidence type="ECO:0000259" key="1">
    <source>
        <dbReference type="Pfam" id="PF13229"/>
    </source>
</evidence>
<keyword evidence="3" id="KW-1185">Reference proteome</keyword>
<accession>A0A9X1PB44</accession>
<dbReference type="SUPFAM" id="SSF51126">
    <property type="entry name" value="Pectin lyase-like"/>
    <property type="match status" value="2"/>
</dbReference>
<evidence type="ECO:0000313" key="3">
    <source>
        <dbReference type="Proteomes" id="UP001139700"/>
    </source>
</evidence>
<sequence length="690" mass="76394">MKDMVFKSITVHRSIAANFVLMVFLLFSFAASGKSFYFSMSSGNDSRSITNAQNPSTPWKTLKKLEENYVNMSPGDFVLFKKGDKWTGITLEPGANGIRFGSYGDGQLPIIDGFKNLALNINTTYQHDLIFDGLIFARSGSIDIVAQLGNAWSELHSGMTNSKVRNCNFLGGVVIQGSYNIFENNTVDGTTNDGNGNGIWEHHKYCHHNTYTGNKVRNFSVRGIWTMIETHDSVFENNVISDCKSAGIDLDGAFYLVYNHTVRNNRIFNIINDSIELENAFNCNVINNVMSNGGHAYIYIINYEKCKIVDGYGEENGIGAKLNSTISGNVMIGGGIDYSSVAIGIHKAGGVNVYNNSIYNFKSRFFDLDYEKPSEVQGIKLVNNIFSTINTPSWYGMINFSTDDMDLLEEDDYNCFYNQGRNDIYSNRGSHSQKSLAQYRQATGKGVHSISLNPLFANQNDLRLQKNSPCVDSGKMIGLPFKGISPDMGAYELSGDSLIPPSDTLDSIPDPGDALPVTLREFFAHAEGLNAFLAWSTVHEANASHFKVEHSIDTKSWADLGHVIAAGESASLRKYSFLHNNPSDGQNYYRLTMVDNDGSYSISQLRALQFDDKNSVIIFPNPASERIQLREASVNHAVKVCIYNQSGAILYESPTFPKDGVPVAKFIAGTYTLTLTRSNGVRSSYIFVKQ</sequence>
<dbReference type="InterPro" id="IPR012334">
    <property type="entry name" value="Pectin_lyas_fold"/>
</dbReference>
<name>A0A9X1PB44_9BACT</name>
<dbReference type="AlphaFoldDB" id="A0A9X1PB44"/>
<evidence type="ECO:0000313" key="2">
    <source>
        <dbReference type="EMBL" id="MCF0042001.1"/>
    </source>
</evidence>
<dbReference type="InterPro" id="IPR011050">
    <property type="entry name" value="Pectin_lyase_fold/virulence"/>
</dbReference>